<dbReference type="SUPFAM" id="SSF53335">
    <property type="entry name" value="S-adenosyl-L-methionine-dependent methyltransferases"/>
    <property type="match status" value="1"/>
</dbReference>
<dbReference type="EC" id="2.1.1.242" evidence="1"/>
<keyword evidence="1" id="KW-0963">Cytoplasm</keyword>
<reference evidence="3 4" key="1">
    <citation type="submission" date="2019-04" db="EMBL/GenBank/DDBJ databases">
        <title>Taxonomy of novel Haliea sp. from mangrove soil of West Coast of India.</title>
        <authorList>
            <person name="Verma A."/>
            <person name="Kumar P."/>
            <person name="Krishnamurthi S."/>
        </authorList>
    </citation>
    <scope>NUCLEOTIDE SEQUENCE [LARGE SCALE GENOMIC DNA]</scope>
    <source>
        <strain evidence="3 4">SAOS-164</strain>
    </source>
</reference>
<keyword evidence="2" id="KW-0732">Signal</keyword>
<keyword evidence="1" id="KW-0698">rRNA processing</keyword>
<feature type="binding site" evidence="1">
    <location>
        <begin position="112"/>
        <end position="113"/>
    </location>
    <ligand>
        <name>S-adenosyl-L-methionine</name>
        <dbReference type="ChEBI" id="CHEBI:59789"/>
    </ligand>
</feature>
<comment type="subcellular location">
    <subcellularLocation>
        <location evidence="1">Cytoplasm</location>
    </subcellularLocation>
</comment>
<dbReference type="OrthoDB" id="3191794at2"/>
<comment type="caution">
    <text evidence="3">The sequence shown here is derived from an EMBL/GenBank/DDBJ whole genome shotgun (WGS) entry which is preliminary data.</text>
</comment>
<dbReference type="RefSeq" id="WP_135445537.1">
    <property type="nucleotide sequence ID" value="NZ_SRLE01000011.1"/>
</dbReference>
<protein>
    <recommendedName>
        <fullName evidence="1">Ribosomal RNA small subunit methyltransferase J</fullName>
        <ecNumber evidence="1">2.1.1.242</ecNumber>
    </recommendedName>
    <alternativeName>
        <fullName evidence="1">16S rRNA m2G1516 methyltransferase</fullName>
    </alternativeName>
    <alternativeName>
        <fullName evidence="1">rRNA (guanine-N(2)-)-methyltransferase</fullName>
    </alternativeName>
</protein>
<evidence type="ECO:0000256" key="2">
    <source>
        <dbReference type="SAM" id="SignalP"/>
    </source>
</evidence>
<dbReference type="HAMAP" id="MF_01523">
    <property type="entry name" value="16SrRNA_methyltr_J"/>
    <property type="match status" value="1"/>
</dbReference>
<dbReference type="CDD" id="cd02440">
    <property type="entry name" value="AdoMet_MTases"/>
    <property type="match status" value="1"/>
</dbReference>
<comment type="catalytic activity">
    <reaction evidence="1">
        <text>guanosine(1516) in 16S rRNA + S-adenosyl-L-methionine = N(2)-methylguanosine(1516) in 16S rRNA + S-adenosyl-L-homocysteine + H(+)</text>
        <dbReference type="Rhea" id="RHEA:43220"/>
        <dbReference type="Rhea" id="RHEA-COMP:10412"/>
        <dbReference type="Rhea" id="RHEA-COMP:10413"/>
        <dbReference type="ChEBI" id="CHEBI:15378"/>
        <dbReference type="ChEBI" id="CHEBI:57856"/>
        <dbReference type="ChEBI" id="CHEBI:59789"/>
        <dbReference type="ChEBI" id="CHEBI:74269"/>
        <dbReference type="ChEBI" id="CHEBI:74481"/>
        <dbReference type="EC" id="2.1.1.242"/>
    </reaction>
</comment>
<evidence type="ECO:0000313" key="4">
    <source>
        <dbReference type="Proteomes" id="UP000298050"/>
    </source>
</evidence>
<dbReference type="EMBL" id="SRLE01000011">
    <property type="protein sequence ID" value="TGD72081.1"/>
    <property type="molecule type" value="Genomic_DNA"/>
</dbReference>
<dbReference type="InterPro" id="IPR029063">
    <property type="entry name" value="SAM-dependent_MTases_sf"/>
</dbReference>
<dbReference type="GO" id="GO:0008990">
    <property type="term" value="F:rRNA (guanine-N2-)-methyltransferase activity"/>
    <property type="evidence" value="ECO:0007669"/>
    <property type="project" value="UniProtKB-UniRule"/>
</dbReference>
<comment type="caution">
    <text evidence="1">Lacks conserved residue(s) required for the propagation of feature annotation.</text>
</comment>
<keyword evidence="1 3" id="KW-0489">Methyltransferase</keyword>
<proteinExistence type="inferred from homology"/>
<comment type="function">
    <text evidence="1">Specifically methylates the guanosine in position 1516 of 16S rRNA.</text>
</comment>
<name>A0A4Z0LXR7_9GAMM</name>
<gene>
    <name evidence="1" type="primary">rsmJ</name>
    <name evidence="3" type="ORF">E4634_15515</name>
</gene>
<feature type="signal peptide" evidence="2">
    <location>
        <begin position="1"/>
        <end position="24"/>
    </location>
</feature>
<dbReference type="PANTHER" id="PTHR36112:SF1">
    <property type="entry name" value="RIBOSOMAL RNA SMALL SUBUNIT METHYLTRANSFERASE J"/>
    <property type="match status" value="1"/>
</dbReference>
<dbReference type="PANTHER" id="PTHR36112">
    <property type="entry name" value="RIBOSOMAL RNA SMALL SUBUNIT METHYLTRANSFERASE J"/>
    <property type="match status" value="1"/>
</dbReference>
<sequence>MSSVVQLGVSAAHPALAAAAQALAARLDLPLLPPATDPRHCDSCAALLLLGDDGLALQLTGPAAPGPVAVDFGAAAMRHRRAAGHNEMLGRAVGVTRKAGMCVLDATAGLGRDAFVLADLGTRVILCERNPVVAAMLEAGLAAARDSRDSWLSTVVASMQLHCGDARELPADLVAQADVIYLDPMFPERGKRAAVKKEMALFQLLLDDAAEEPALLEWARAQDVARVVVKRPLKAPALGGASPSHVLKGRAVRFDVYVQGSLA</sequence>
<dbReference type="Gene3D" id="3.40.50.150">
    <property type="entry name" value="Vaccinia Virus protein VP39"/>
    <property type="match status" value="1"/>
</dbReference>
<keyword evidence="1" id="KW-0949">S-adenosyl-L-methionine</keyword>
<feature type="binding site" evidence="1">
    <location>
        <begin position="128"/>
        <end position="129"/>
    </location>
    <ligand>
        <name>S-adenosyl-L-methionine</name>
        <dbReference type="ChEBI" id="CHEBI:59789"/>
    </ligand>
</feature>
<feature type="chain" id="PRO_5021400711" description="Ribosomal RNA small subunit methyltransferase J" evidence="2">
    <location>
        <begin position="25"/>
        <end position="263"/>
    </location>
</feature>
<comment type="similarity">
    <text evidence="1">Belongs to the methyltransferase superfamily. RsmJ family.</text>
</comment>
<evidence type="ECO:0000313" key="3">
    <source>
        <dbReference type="EMBL" id="TGD72081.1"/>
    </source>
</evidence>
<keyword evidence="1 3" id="KW-0808">Transferase</keyword>
<accession>A0A4Z0LXR7</accession>
<dbReference type="AlphaFoldDB" id="A0A4Z0LXR7"/>
<dbReference type="Proteomes" id="UP000298050">
    <property type="component" value="Unassembled WGS sequence"/>
</dbReference>
<organism evidence="3 4">
    <name type="scientific">Mangrovimicrobium sediminis</name>
    <dbReference type="NCBI Taxonomy" id="2562682"/>
    <lineage>
        <taxon>Bacteria</taxon>
        <taxon>Pseudomonadati</taxon>
        <taxon>Pseudomonadota</taxon>
        <taxon>Gammaproteobacteria</taxon>
        <taxon>Cellvibrionales</taxon>
        <taxon>Halieaceae</taxon>
        <taxon>Mangrovimicrobium</taxon>
    </lineage>
</organism>
<dbReference type="Pfam" id="PF04445">
    <property type="entry name" value="SAM_MT"/>
    <property type="match status" value="1"/>
</dbReference>
<dbReference type="InterPro" id="IPR007536">
    <property type="entry name" value="16SrRNA_methylTrfase_J"/>
</dbReference>
<keyword evidence="4" id="KW-1185">Reference proteome</keyword>
<dbReference type="GO" id="GO:0005737">
    <property type="term" value="C:cytoplasm"/>
    <property type="evidence" value="ECO:0007669"/>
    <property type="project" value="UniProtKB-SubCell"/>
</dbReference>
<feature type="binding site" evidence="1">
    <location>
        <position position="183"/>
    </location>
    <ligand>
        <name>S-adenosyl-L-methionine</name>
        <dbReference type="ChEBI" id="CHEBI:59789"/>
    </ligand>
</feature>
<evidence type="ECO:0000256" key="1">
    <source>
        <dbReference type="HAMAP-Rule" id="MF_01523"/>
    </source>
</evidence>